<proteinExistence type="inferred from homology"/>
<comment type="similarity">
    <text evidence="10">Belongs to the CDP-alcohol phosphatidyltransferase class-I family.</text>
</comment>
<evidence type="ECO:0000256" key="3">
    <source>
        <dbReference type="ARBA" id="ARBA00007897"/>
    </source>
</evidence>
<dbReference type="PANTHER" id="PTHR43584">
    <property type="entry name" value="NUCLEOTIDYL TRANSFERASE"/>
    <property type="match status" value="1"/>
</dbReference>
<comment type="catalytic activity">
    <reaction evidence="9">
        <text>CDP-1L-myo-inositol + 1D-myo-inositol 3-phosphate = bis(1L-myo-inositol) 3,1'-phosphate 1-phosphate + CMP + H(+)</text>
        <dbReference type="Rhea" id="RHEA:31327"/>
        <dbReference type="ChEBI" id="CHEBI:15378"/>
        <dbReference type="ChEBI" id="CHEBI:58401"/>
        <dbReference type="ChEBI" id="CHEBI:60377"/>
        <dbReference type="ChEBI" id="CHEBI:62573"/>
        <dbReference type="ChEBI" id="CHEBI:62576"/>
        <dbReference type="EC" id="2.7.8.34"/>
    </reaction>
</comment>
<accession>A0A150LAW0</accession>
<dbReference type="EC" id="2.7.7.74" evidence="4"/>
<keyword evidence="11" id="KW-0472">Membrane</keyword>
<dbReference type="AlphaFoldDB" id="A0A150LAW0"/>
<dbReference type="PROSITE" id="PS00379">
    <property type="entry name" value="CDP_ALCOHOL_P_TRANSF"/>
    <property type="match status" value="1"/>
</dbReference>
<dbReference type="GO" id="GO:0016780">
    <property type="term" value="F:phosphotransferase activity, for other substituted phosphate groups"/>
    <property type="evidence" value="ECO:0007669"/>
    <property type="project" value="InterPro"/>
</dbReference>
<dbReference type="OrthoDB" id="9803871at2"/>
<evidence type="ECO:0000256" key="4">
    <source>
        <dbReference type="ARBA" id="ARBA00012504"/>
    </source>
</evidence>
<evidence type="ECO:0000256" key="5">
    <source>
        <dbReference type="ARBA" id="ARBA00013268"/>
    </source>
</evidence>
<gene>
    <name evidence="13" type="ORF">B4135_3805</name>
</gene>
<dbReference type="GO" id="GO:0008654">
    <property type="term" value="P:phospholipid biosynthetic process"/>
    <property type="evidence" value="ECO:0007669"/>
    <property type="project" value="InterPro"/>
</dbReference>
<evidence type="ECO:0000256" key="11">
    <source>
        <dbReference type="SAM" id="Phobius"/>
    </source>
</evidence>
<dbReference type="InterPro" id="IPR000462">
    <property type="entry name" value="CDP-OH_P_trans"/>
</dbReference>
<evidence type="ECO:0000256" key="7">
    <source>
        <dbReference type="ARBA" id="ARBA00022679"/>
    </source>
</evidence>
<evidence type="ECO:0000256" key="2">
    <source>
        <dbReference type="ARBA" id="ARBA00006982"/>
    </source>
</evidence>
<dbReference type="InterPro" id="IPR048254">
    <property type="entry name" value="CDP_ALCOHOL_P_TRANSF_CS"/>
</dbReference>
<evidence type="ECO:0000256" key="10">
    <source>
        <dbReference type="RuleBase" id="RU003750"/>
    </source>
</evidence>
<dbReference type="Gene3D" id="3.90.550.10">
    <property type="entry name" value="Spore Coat Polysaccharide Biosynthesis Protein SpsA, Chain A"/>
    <property type="match status" value="1"/>
</dbReference>
<evidence type="ECO:0000259" key="12">
    <source>
        <dbReference type="Pfam" id="PF12804"/>
    </source>
</evidence>
<keyword evidence="7 10" id="KW-0808">Transferase</keyword>
<dbReference type="Pfam" id="PF12804">
    <property type="entry name" value="NTP_transf_3"/>
    <property type="match status" value="1"/>
</dbReference>
<evidence type="ECO:0000313" key="13">
    <source>
        <dbReference type="EMBL" id="KYD09481.1"/>
    </source>
</evidence>
<dbReference type="STRING" id="301148.B4135_3805"/>
<dbReference type="RefSeq" id="WP_082798604.1">
    <property type="nucleotide sequence ID" value="NZ_LQYT01000130.1"/>
</dbReference>
<dbReference type="GO" id="GO:0016020">
    <property type="term" value="C:membrane"/>
    <property type="evidence" value="ECO:0007669"/>
    <property type="project" value="InterPro"/>
</dbReference>
<dbReference type="InterPro" id="IPR029044">
    <property type="entry name" value="Nucleotide-diphossugar_trans"/>
</dbReference>
<comment type="catalytic activity">
    <reaction evidence="1">
        <text>1D-myo-inositol 3-phosphate + CTP + H(+) = CDP-1L-myo-inositol + diphosphate</text>
        <dbReference type="Rhea" id="RHEA:30647"/>
        <dbReference type="ChEBI" id="CHEBI:15378"/>
        <dbReference type="ChEBI" id="CHEBI:33019"/>
        <dbReference type="ChEBI" id="CHEBI:37563"/>
        <dbReference type="ChEBI" id="CHEBI:58401"/>
        <dbReference type="ChEBI" id="CHEBI:62573"/>
        <dbReference type="EC" id="2.7.7.74"/>
    </reaction>
</comment>
<dbReference type="SUPFAM" id="SSF53448">
    <property type="entry name" value="Nucleotide-diphospho-sugar transferases"/>
    <property type="match status" value="1"/>
</dbReference>
<comment type="similarity">
    <text evidence="3">In the N-terminal section; belongs to the MobA family.</text>
</comment>
<protein>
    <recommendedName>
        <fullName evidence="6">Bifunctional IPC transferase and DIPP synthase</fullName>
        <ecNumber evidence="4">2.7.7.74</ecNumber>
        <ecNumber evidence="5">2.7.8.34</ecNumber>
    </recommendedName>
</protein>
<dbReference type="GO" id="GO:0016779">
    <property type="term" value="F:nucleotidyltransferase activity"/>
    <property type="evidence" value="ECO:0007669"/>
    <property type="project" value="UniProtKB-KW"/>
</dbReference>
<dbReference type="EMBL" id="LQYT01000130">
    <property type="protein sequence ID" value="KYD09481.1"/>
    <property type="molecule type" value="Genomic_DNA"/>
</dbReference>
<keyword evidence="11" id="KW-1133">Transmembrane helix</keyword>
<dbReference type="Proteomes" id="UP000075683">
    <property type="component" value="Unassembled WGS sequence"/>
</dbReference>
<evidence type="ECO:0000256" key="6">
    <source>
        <dbReference type="ARBA" id="ARBA00018322"/>
    </source>
</evidence>
<dbReference type="InterPro" id="IPR043130">
    <property type="entry name" value="CDP-OH_PTrfase_TM_dom"/>
</dbReference>
<dbReference type="InterPro" id="IPR050065">
    <property type="entry name" value="GlmU-like"/>
</dbReference>
<dbReference type="Gene3D" id="1.20.120.1760">
    <property type="match status" value="1"/>
</dbReference>
<evidence type="ECO:0000256" key="9">
    <source>
        <dbReference type="ARBA" id="ARBA00049235"/>
    </source>
</evidence>
<evidence type="ECO:0000313" key="14">
    <source>
        <dbReference type="Proteomes" id="UP000075683"/>
    </source>
</evidence>
<evidence type="ECO:0000256" key="1">
    <source>
        <dbReference type="ARBA" id="ARBA00000729"/>
    </source>
</evidence>
<dbReference type="InterPro" id="IPR025877">
    <property type="entry name" value="MobA-like_NTP_Trfase"/>
</dbReference>
<reference evidence="13 14" key="1">
    <citation type="submission" date="2016-01" db="EMBL/GenBank/DDBJ databases">
        <title>Draft Genome Sequences of Seven Thermophilic Sporeformers Isolated from Foods.</title>
        <authorList>
            <person name="Berendsen E.M."/>
            <person name="Wells-Bennik M.H."/>
            <person name="Krawcyk A.O."/>
            <person name="De Jong A."/>
            <person name="Holsappel S."/>
            <person name="Eijlander R.T."/>
            <person name="Kuipers O.P."/>
        </authorList>
    </citation>
    <scope>NUCLEOTIDE SEQUENCE [LARGE SCALE GENOMIC DNA]</scope>
    <source>
        <strain evidence="13 14">B4135</strain>
    </source>
</reference>
<comment type="similarity">
    <text evidence="2">In the C-terminal section; belongs to the CDP-alcohol phosphatidyltransferase class-I family.</text>
</comment>
<name>A0A150LAW0_9BACI</name>
<evidence type="ECO:0000256" key="8">
    <source>
        <dbReference type="ARBA" id="ARBA00022695"/>
    </source>
</evidence>
<keyword evidence="8" id="KW-0548">Nucleotidyltransferase</keyword>
<sequence length="445" mass="49422">MRAVILAAGEGKRMRAHFQEPKPLIPLLGIPLIERNIRTLNKAGIREFVVITGKYDKEIKEYLGDGSQLGVSVTYVYNADWEQGNGVSVHAFRQLCRPGERFLLLMADHLFQEELVKEFIREADRLEEGEILLAADNRLNDVFDLEECTKVRAEGGRALELGKQLKEFQAVDCGLFVGSESLLGALSEAIHAGKHTLSDGVNILCGERKVKLFFVSGRWIDVDDPPSFKEAEKMLLSGLIPAKDGFISRTINRKFSLRLTKKLAYTRITPNQVTALSFLISLGSSLSFAFGSPIAGGLLAQISSIVDGVDGEIARLKFQKSNYGGLFDSILDRYADFLIIAGMAVAWFAEASSPYALAISALALTGLPMSMLVKEKFHALTGKQYISEEYDGFFHYIPMNRDGRLFLVFLGGLFNLIGPALAILAVLTHLQTIYRLIRIRKFMME</sequence>
<keyword evidence="11" id="KW-0812">Transmembrane</keyword>
<comment type="caution">
    <text evidence="13">The sequence shown here is derived from an EMBL/GenBank/DDBJ whole genome shotgun (WGS) entry which is preliminary data.</text>
</comment>
<dbReference type="EC" id="2.7.8.34" evidence="5"/>
<dbReference type="PANTHER" id="PTHR43584:SF8">
    <property type="entry name" value="N-ACETYLMURAMATE ALPHA-1-PHOSPHATE URIDYLYLTRANSFERASE"/>
    <property type="match status" value="1"/>
</dbReference>
<dbReference type="Pfam" id="PF01066">
    <property type="entry name" value="CDP-OH_P_transf"/>
    <property type="match status" value="1"/>
</dbReference>
<organism evidence="13 14">
    <name type="scientific">Caldibacillus debilis</name>
    <dbReference type="NCBI Taxonomy" id="301148"/>
    <lineage>
        <taxon>Bacteria</taxon>
        <taxon>Bacillati</taxon>
        <taxon>Bacillota</taxon>
        <taxon>Bacilli</taxon>
        <taxon>Bacillales</taxon>
        <taxon>Bacillaceae</taxon>
        <taxon>Caldibacillus</taxon>
    </lineage>
</organism>
<feature type="transmembrane region" description="Helical" evidence="11">
    <location>
        <begin position="405"/>
        <end position="427"/>
    </location>
</feature>
<feature type="domain" description="MobA-like NTP transferase" evidence="12">
    <location>
        <begin position="3"/>
        <end position="130"/>
    </location>
</feature>